<comment type="caution">
    <text evidence="2">The sequence shown here is derived from an EMBL/GenBank/DDBJ whole genome shotgun (WGS) entry which is preliminary data.</text>
</comment>
<reference evidence="2 3" key="1">
    <citation type="submission" date="2019-02" db="EMBL/GenBank/DDBJ databases">
        <title>Deep-cultivation of Planctomycetes and their phenomic and genomic characterization uncovers novel biology.</title>
        <authorList>
            <person name="Wiegand S."/>
            <person name="Jogler M."/>
            <person name="Boedeker C."/>
            <person name="Pinto D."/>
            <person name="Vollmers J."/>
            <person name="Rivas-Marin E."/>
            <person name="Kohn T."/>
            <person name="Peeters S.H."/>
            <person name="Heuer A."/>
            <person name="Rast P."/>
            <person name="Oberbeckmann S."/>
            <person name="Bunk B."/>
            <person name="Jeske O."/>
            <person name="Meyerdierks A."/>
            <person name="Storesund J.E."/>
            <person name="Kallscheuer N."/>
            <person name="Luecker S."/>
            <person name="Lage O.M."/>
            <person name="Pohl T."/>
            <person name="Merkel B.J."/>
            <person name="Hornburger P."/>
            <person name="Mueller R.-W."/>
            <person name="Bruemmer F."/>
            <person name="Labrenz M."/>
            <person name="Spormann A.M."/>
            <person name="Op Den Camp H."/>
            <person name="Overmann J."/>
            <person name="Amann R."/>
            <person name="Jetten M.S.M."/>
            <person name="Mascher T."/>
            <person name="Medema M.H."/>
            <person name="Devos D.P."/>
            <person name="Kaster A.-K."/>
            <person name="Ovreas L."/>
            <person name="Rohde M."/>
            <person name="Galperin M.Y."/>
            <person name="Jogler C."/>
        </authorList>
    </citation>
    <scope>NUCLEOTIDE SEQUENCE [LARGE SCALE GENOMIC DNA]</scope>
    <source>
        <strain evidence="2 3">Pan14r</strain>
    </source>
</reference>
<keyword evidence="3" id="KW-1185">Reference proteome</keyword>
<dbReference type="AlphaFoldDB" id="A0A5C5Y0S5"/>
<dbReference type="Gene3D" id="3.20.20.80">
    <property type="entry name" value="Glycosidases"/>
    <property type="match status" value="1"/>
</dbReference>
<dbReference type="Proteomes" id="UP000317238">
    <property type="component" value="Unassembled WGS sequence"/>
</dbReference>
<feature type="chain" id="PRO_5022742697" description="Xylosidase/arabinosidase" evidence="1">
    <location>
        <begin position="32"/>
        <end position="432"/>
    </location>
</feature>
<gene>
    <name evidence="2" type="ORF">Pan14r_10410</name>
</gene>
<evidence type="ECO:0000313" key="3">
    <source>
        <dbReference type="Proteomes" id="UP000317238"/>
    </source>
</evidence>
<dbReference type="RefSeq" id="WP_146438518.1">
    <property type="nucleotide sequence ID" value="NZ_SJPL01000001.1"/>
</dbReference>
<evidence type="ECO:0000256" key="1">
    <source>
        <dbReference type="SAM" id="SignalP"/>
    </source>
</evidence>
<dbReference type="EMBL" id="SJPL01000001">
    <property type="protein sequence ID" value="TWT68794.1"/>
    <property type="molecule type" value="Genomic_DNA"/>
</dbReference>
<proteinExistence type="predicted"/>
<feature type="signal peptide" evidence="1">
    <location>
        <begin position="1"/>
        <end position="31"/>
    </location>
</feature>
<organism evidence="2 3">
    <name type="scientific">Crateriforma conspicua</name>
    <dbReference type="NCBI Taxonomy" id="2527996"/>
    <lineage>
        <taxon>Bacteria</taxon>
        <taxon>Pseudomonadati</taxon>
        <taxon>Planctomycetota</taxon>
        <taxon>Planctomycetia</taxon>
        <taxon>Planctomycetales</taxon>
        <taxon>Planctomycetaceae</taxon>
        <taxon>Crateriforma</taxon>
    </lineage>
</organism>
<evidence type="ECO:0000313" key="2">
    <source>
        <dbReference type="EMBL" id="TWT68794.1"/>
    </source>
</evidence>
<dbReference type="OrthoDB" id="6387072at2"/>
<accession>A0A5C5Y0S5</accession>
<evidence type="ECO:0008006" key="4">
    <source>
        <dbReference type="Google" id="ProtNLM"/>
    </source>
</evidence>
<sequence length="432" mass="48622" precursor="true">MQQRILSNQRTRILPLVWLCLVVGLSAVSQADSPSPGSVDCTTLDGKVMCGYQGWFNCPGDGSELGWRHWGRSSRRMFGPESVTIDLWPDVSEYGDDELFETGFRNADGSIAKVFSSANQTTVDRHFRWMKDYGIDGAFVQRFATSLRSVASRANRDRILNHCRQAAENHGRAFVVMYDLSGLREGQLGMIADDWDRLDSAFAVVQSPAYLQHHGKPLVAIWGVGFKDRHQEGSYSLEGCRDMIAQIKSRGCSVMLGVPTGWRQQTRDCIDDPIVQEILQMADVISPWTPGRYRDIDQVRRHADEFWAADQQRCDELGQDYLPVIFPGFSWHNLKEGQAELGAIPRQKGKFLWSQVMAAKQAGANMLYVAMFDEVDEGTAIFKCTNDPPVDDHVPFLTYEGLPSDHYLRLVGEAARVIRGEEPVTKVPDFHP</sequence>
<dbReference type="CDD" id="cd11576">
    <property type="entry name" value="GH99_GH71_like_2"/>
    <property type="match status" value="1"/>
</dbReference>
<keyword evidence="1" id="KW-0732">Signal</keyword>
<protein>
    <recommendedName>
        <fullName evidence="4">Xylosidase/arabinosidase</fullName>
    </recommendedName>
</protein>
<name>A0A5C5Y0S5_9PLAN</name>